<sequence length="549" mass="60961">MEPDANGFYAMPTAPQPRSFSRDRSPQVMMIPSRSTSRQRRSSMSQERPTSLYVHEGASGRHRAYHLTGPAPGAPPPYQSTSPVSGAYQPSAAMGRSLSVTYNTRPQAAIRAVSTGGNNVTIAPGTSRRNSSHTRSASGAGPQYYYSSGGGRRRPISYYSASGSHWDGSAGSYGSYTGEWDEWASPTPSPAVGHSPVGSYSRSPTRHPYEVPPGAPQPPINAYRAEDDLKRLEKVRLELEHLKILEREEKERGRTAERRLREIRTQATVDPRLLAKVTEAEKQAAIAIAQQEEYKRRLTEAEARALRLEQVTASQAKKPQVILQNGKPLKPALKQTVAVTPNTVETSATAVNQGMADQAPPKNPQDYQAKIPKDLISRAALVEKGLTYEEHKDYLLVKRYLSKEDIKALLDRTAQIRQQREAVERYNNAKAAAAAKIAEEKGRPAVATHTTKDGRAINIVTVPQNDASPPPPAAPTKDINQEWEEWKAEKKAREEARAAEEAEWDRKMKANEAKFKALAEKERRERLIEQEMKRQRAKATAKLQRKGFF</sequence>
<accession>A0AAV9XJ68</accession>
<evidence type="ECO:0000256" key="2">
    <source>
        <dbReference type="SAM" id="MobiDB-lite"/>
    </source>
</evidence>
<protein>
    <recommendedName>
        <fullName evidence="3">DUF8035 domain-containing protein</fullName>
    </recommendedName>
</protein>
<feature type="coiled-coil region" evidence="1">
    <location>
        <begin position="416"/>
        <end position="443"/>
    </location>
</feature>
<dbReference type="AlphaFoldDB" id="A0AAV9XJ68"/>
<feature type="region of interest" description="Disordered" evidence="2">
    <location>
        <begin position="1"/>
        <end position="90"/>
    </location>
</feature>
<keyword evidence="1" id="KW-0175">Coiled coil</keyword>
<proteinExistence type="predicted"/>
<organism evidence="4 5">
    <name type="scientific">Orbilia ellipsospora</name>
    <dbReference type="NCBI Taxonomy" id="2528407"/>
    <lineage>
        <taxon>Eukaryota</taxon>
        <taxon>Fungi</taxon>
        <taxon>Dikarya</taxon>
        <taxon>Ascomycota</taxon>
        <taxon>Pezizomycotina</taxon>
        <taxon>Orbiliomycetes</taxon>
        <taxon>Orbiliales</taxon>
        <taxon>Orbiliaceae</taxon>
        <taxon>Orbilia</taxon>
    </lineage>
</organism>
<dbReference type="Pfam" id="PF26118">
    <property type="entry name" value="DUF8035"/>
    <property type="match status" value="1"/>
</dbReference>
<dbReference type="Proteomes" id="UP001365542">
    <property type="component" value="Unassembled WGS sequence"/>
</dbReference>
<dbReference type="InterPro" id="IPR058348">
    <property type="entry name" value="DUF8035"/>
</dbReference>
<feature type="compositionally biased region" description="Polar residues" evidence="2">
    <location>
        <begin position="127"/>
        <end position="137"/>
    </location>
</feature>
<feature type="domain" description="DUF8035" evidence="3">
    <location>
        <begin position="369"/>
        <end position="419"/>
    </location>
</feature>
<evidence type="ECO:0000259" key="3">
    <source>
        <dbReference type="Pfam" id="PF26118"/>
    </source>
</evidence>
<reference evidence="4 5" key="1">
    <citation type="submission" date="2019-10" db="EMBL/GenBank/DDBJ databases">
        <authorList>
            <person name="Palmer J.M."/>
        </authorList>
    </citation>
    <scope>NUCLEOTIDE SEQUENCE [LARGE SCALE GENOMIC DNA]</scope>
    <source>
        <strain evidence="4 5">TWF694</strain>
    </source>
</reference>
<feature type="compositionally biased region" description="Pro residues" evidence="2">
    <location>
        <begin position="210"/>
        <end position="219"/>
    </location>
</feature>
<feature type="region of interest" description="Disordered" evidence="2">
    <location>
        <begin position="187"/>
        <end position="220"/>
    </location>
</feature>
<dbReference type="EMBL" id="JAVHJO010000003">
    <property type="protein sequence ID" value="KAK6542155.1"/>
    <property type="molecule type" value="Genomic_DNA"/>
</dbReference>
<evidence type="ECO:0000313" key="4">
    <source>
        <dbReference type="EMBL" id="KAK6542155.1"/>
    </source>
</evidence>
<comment type="caution">
    <text evidence="4">The sequence shown here is derived from an EMBL/GenBank/DDBJ whole genome shotgun (WGS) entry which is preliminary data.</text>
</comment>
<name>A0AAV9XJ68_9PEZI</name>
<evidence type="ECO:0000256" key="1">
    <source>
        <dbReference type="SAM" id="Coils"/>
    </source>
</evidence>
<evidence type="ECO:0000313" key="5">
    <source>
        <dbReference type="Proteomes" id="UP001365542"/>
    </source>
</evidence>
<feature type="coiled-coil region" evidence="1">
    <location>
        <begin position="277"/>
        <end position="311"/>
    </location>
</feature>
<gene>
    <name evidence="4" type="ORF">TWF694_007920</name>
</gene>
<keyword evidence="5" id="KW-1185">Reference proteome</keyword>
<feature type="region of interest" description="Disordered" evidence="2">
    <location>
        <begin position="120"/>
        <end position="148"/>
    </location>
</feature>